<evidence type="ECO:0000313" key="3">
    <source>
        <dbReference type="EMBL" id="SUZ65204.1"/>
    </source>
</evidence>
<protein>
    <recommendedName>
        <fullName evidence="4">Short-chain dehydrogenase</fullName>
    </recommendedName>
</protein>
<evidence type="ECO:0008006" key="4">
    <source>
        <dbReference type="Google" id="ProtNLM"/>
    </source>
</evidence>
<dbReference type="PANTHER" id="PTHR44196:SF1">
    <property type="entry name" value="DEHYDROGENASE_REDUCTASE SDR FAMILY MEMBER 7B"/>
    <property type="match status" value="1"/>
</dbReference>
<dbReference type="SUPFAM" id="SSF51735">
    <property type="entry name" value="NAD(P)-binding Rossmann-fold domains"/>
    <property type="match status" value="1"/>
</dbReference>
<dbReference type="Gene3D" id="3.40.50.720">
    <property type="entry name" value="NAD(P)-binding Rossmann-like Domain"/>
    <property type="match status" value="1"/>
</dbReference>
<dbReference type="GO" id="GO:0016491">
    <property type="term" value="F:oxidoreductase activity"/>
    <property type="evidence" value="ECO:0007669"/>
    <property type="project" value="UniProtKB-KW"/>
</dbReference>
<dbReference type="PANTHER" id="PTHR44196">
    <property type="entry name" value="DEHYDROGENASE/REDUCTASE SDR FAMILY MEMBER 7B"/>
    <property type="match status" value="1"/>
</dbReference>
<dbReference type="PRINTS" id="PR00081">
    <property type="entry name" value="GDHRDH"/>
</dbReference>
<evidence type="ECO:0000256" key="1">
    <source>
        <dbReference type="ARBA" id="ARBA00006484"/>
    </source>
</evidence>
<comment type="similarity">
    <text evidence="1">Belongs to the short-chain dehydrogenases/reductases (SDR) family.</text>
</comment>
<accession>A0A381PEY5</accession>
<dbReference type="InterPro" id="IPR036291">
    <property type="entry name" value="NAD(P)-bd_dom_sf"/>
</dbReference>
<dbReference type="PROSITE" id="PS00061">
    <property type="entry name" value="ADH_SHORT"/>
    <property type="match status" value="1"/>
</dbReference>
<dbReference type="AlphaFoldDB" id="A0A381PEY5"/>
<organism evidence="3">
    <name type="scientific">marine metagenome</name>
    <dbReference type="NCBI Taxonomy" id="408172"/>
    <lineage>
        <taxon>unclassified sequences</taxon>
        <taxon>metagenomes</taxon>
        <taxon>ecological metagenomes</taxon>
    </lineage>
</organism>
<evidence type="ECO:0000256" key="2">
    <source>
        <dbReference type="ARBA" id="ARBA00023002"/>
    </source>
</evidence>
<dbReference type="InterPro" id="IPR002347">
    <property type="entry name" value="SDR_fam"/>
</dbReference>
<gene>
    <name evidence="3" type="ORF">METZ01_LOCUS18058</name>
</gene>
<dbReference type="Pfam" id="PF00106">
    <property type="entry name" value="adh_short"/>
    <property type="match status" value="1"/>
</dbReference>
<dbReference type="EMBL" id="UINC01000953">
    <property type="protein sequence ID" value="SUZ65204.1"/>
    <property type="molecule type" value="Genomic_DNA"/>
</dbReference>
<proteinExistence type="inferred from homology"/>
<dbReference type="InterPro" id="IPR020904">
    <property type="entry name" value="Sc_DH/Rdtase_CS"/>
</dbReference>
<sequence>MNIFITGASSGIGEYVAYEYAKDGVHLALCARRKEKLDQTADKCREMGAKVTTYSVDVTDQHSTKESIDDFLSKINRIDLVIANAGLGELDALHKGNPTMMNKVINVNVIGVQNTIVPFLPTMLKQASGHIALVGSVASHIAWVGGGAYAASKFAVKALSESWRKTLPKTIDVTLICPGFVESEMTEKAEWKPFVIKTDVAAKKIVNALNKKKKMFIFPWQWHVVIAFKKILELLMVNAARKVYKKRYKN</sequence>
<keyword evidence="2" id="KW-0560">Oxidoreductase</keyword>
<name>A0A381PEY5_9ZZZZ</name>
<dbReference type="GO" id="GO:0016020">
    <property type="term" value="C:membrane"/>
    <property type="evidence" value="ECO:0007669"/>
    <property type="project" value="TreeGrafter"/>
</dbReference>
<reference evidence="3" key="1">
    <citation type="submission" date="2018-05" db="EMBL/GenBank/DDBJ databases">
        <authorList>
            <person name="Lanie J.A."/>
            <person name="Ng W.-L."/>
            <person name="Kazmierczak K.M."/>
            <person name="Andrzejewski T.M."/>
            <person name="Davidsen T.M."/>
            <person name="Wayne K.J."/>
            <person name="Tettelin H."/>
            <person name="Glass J.I."/>
            <person name="Rusch D."/>
            <person name="Podicherti R."/>
            <person name="Tsui H.-C.T."/>
            <person name="Winkler M.E."/>
        </authorList>
    </citation>
    <scope>NUCLEOTIDE SEQUENCE</scope>
</reference>
<dbReference type="PRINTS" id="PR00080">
    <property type="entry name" value="SDRFAMILY"/>
</dbReference>